<protein>
    <submittedName>
        <fullName evidence="2">Uncharacterized protein</fullName>
    </submittedName>
</protein>
<name>A0A2H4ZKJ2_GVCL</name>
<sequence length="64" mass="7720">MCLFFDLVCAICYLNEFVFRPPFNLLSVRYIILICFSTSFIYYNLSRTVKVFYNLRCINKHVPH</sequence>
<dbReference type="EMBL" id="MF974563">
    <property type="protein sequence ID" value="AUF82080.1"/>
    <property type="molecule type" value="Genomic_DNA"/>
</dbReference>
<organismHost>
    <name type="scientific">Tortricidae</name>
    <dbReference type="NCBI Taxonomy" id="7139"/>
</organismHost>
<reference evidence="2" key="1">
    <citation type="journal article" date="2017" name="Int. J. Mol. Sci.">
        <title>Genome Analysis and Genetic Stability of the Cryptophlebia leucotreta Granulovirus (CrleGV-SA) after 15 Years of Commercial Use as a Biopesticide.</title>
        <authorList>
            <person name="van der Merwe M."/>
            <person name="Jukes M.D."/>
            <person name="Rabalski L."/>
            <person name="Knox C."/>
            <person name="Opoku-Debrah J.K."/>
            <person name="Moore S.D."/>
            <person name="Krejmer-Rabalska M."/>
            <person name="Szewczyk B."/>
            <person name="Hill M.P."/>
        </authorList>
    </citation>
    <scope>NUCLEOTIDE SEQUENCE</scope>
    <source>
        <strain evidence="2">CrleGV-SA</strain>
    </source>
</reference>
<proteinExistence type="predicted"/>
<evidence type="ECO:0000313" key="2">
    <source>
        <dbReference type="EMBL" id="AUF82080.1"/>
    </source>
</evidence>
<evidence type="ECO:0000256" key="1">
    <source>
        <dbReference type="SAM" id="Phobius"/>
    </source>
</evidence>
<accession>A0A2H4ZKJ2</accession>
<feature type="transmembrane region" description="Helical" evidence="1">
    <location>
        <begin position="27"/>
        <end position="45"/>
    </location>
</feature>
<keyword evidence="1" id="KW-0812">Transmembrane</keyword>
<organism evidence="2">
    <name type="scientific">Cryptophlebia leucotreta granulosis virus</name>
    <name type="common">ClGV</name>
    <name type="synonym">Cryptophlebia leucotreta granulovirus</name>
    <dbReference type="NCBI Taxonomy" id="35254"/>
    <lineage>
        <taxon>Viruses</taxon>
        <taxon>Viruses incertae sedis</taxon>
        <taxon>Naldaviricetes</taxon>
        <taxon>Lefavirales</taxon>
        <taxon>Baculoviridae</taxon>
        <taxon>Betabaculovirus</taxon>
        <taxon>Betabaculovirus cryleucotretae</taxon>
    </lineage>
</organism>
<keyword evidence="1" id="KW-1133">Transmembrane helix</keyword>
<keyword evidence="1" id="KW-0472">Membrane</keyword>